<comment type="cofactor">
    <cofactor evidence="14">
        <name>Mg(2+)</name>
        <dbReference type="ChEBI" id="CHEBI:18420"/>
    </cofactor>
    <text evidence="14">Binds 2 magnesium ions. Also active with manganese.</text>
</comment>
<comment type="similarity">
    <text evidence="3 12">Belongs to the poly(A) polymerase family.</text>
</comment>
<dbReference type="Gene3D" id="3.30.70.590">
    <property type="entry name" value="Poly(A) polymerase predicted RNA binding domain"/>
    <property type="match status" value="1"/>
</dbReference>
<dbReference type="GO" id="GO:0006397">
    <property type="term" value="P:mRNA processing"/>
    <property type="evidence" value="ECO:0007669"/>
    <property type="project" value="UniProtKB-KW"/>
</dbReference>
<reference evidence="18" key="2">
    <citation type="submission" date="2015-02" db="UniProtKB">
        <authorList>
            <consortium name="EnsemblMetazoa"/>
        </authorList>
    </citation>
    <scope>IDENTIFICATION</scope>
</reference>
<name>T1J065_STRMM</name>
<feature type="binding site" evidence="13">
    <location>
        <position position="155"/>
    </location>
    <ligand>
        <name>ATP</name>
        <dbReference type="ChEBI" id="CHEBI:30616"/>
    </ligand>
</feature>
<dbReference type="SUPFAM" id="SSF81301">
    <property type="entry name" value="Nucleotidyltransferase"/>
    <property type="match status" value="1"/>
</dbReference>
<dbReference type="OMA" id="WEGWIES"/>
<dbReference type="SUPFAM" id="SSF55003">
    <property type="entry name" value="PAP/Archaeal CCA-adding enzyme, C-terminal domain"/>
    <property type="match status" value="1"/>
</dbReference>
<dbReference type="AlphaFoldDB" id="T1J065"/>
<dbReference type="PhylomeDB" id="T1J065"/>
<dbReference type="GO" id="GO:0005524">
    <property type="term" value="F:ATP binding"/>
    <property type="evidence" value="ECO:0007669"/>
    <property type="project" value="UniProtKB-UniRule"/>
</dbReference>
<dbReference type="GO" id="GO:0046872">
    <property type="term" value="F:metal ion binding"/>
    <property type="evidence" value="ECO:0007669"/>
    <property type="project" value="UniProtKB-KW"/>
</dbReference>
<evidence type="ECO:0000259" key="17">
    <source>
        <dbReference type="Pfam" id="PF20750"/>
    </source>
</evidence>
<keyword evidence="4 12" id="KW-0507">mRNA processing</keyword>
<dbReference type="HOGENOM" id="CLU_011511_4_0_1"/>
<dbReference type="Gene3D" id="1.10.1410.10">
    <property type="match status" value="1"/>
</dbReference>
<comment type="catalytic activity">
    <reaction evidence="11 12">
        <text>RNA(n) + ATP = RNA(n)-3'-adenine ribonucleotide + diphosphate</text>
        <dbReference type="Rhea" id="RHEA:11332"/>
        <dbReference type="Rhea" id="RHEA-COMP:14527"/>
        <dbReference type="Rhea" id="RHEA-COMP:17347"/>
        <dbReference type="ChEBI" id="CHEBI:30616"/>
        <dbReference type="ChEBI" id="CHEBI:33019"/>
        <dbReference type="ChEBI" id="CHEBI:140395"/>
        <dbReference type="ChEBI" id="CHEBI:173115"/>
        <dbReference type="EC" id="2.7.7.19"/>
    </reaction>
</comment>
<feature type="binding site" evidence="14">
    <location>
        <position position="101"/>
    </location>
    <ligand>
        <name>Mg(2+)</name>
        <dbReference type="ChEBI" id="CHEBI:18420"/>
        <label>1</label>
        <note>catalytic</note>
    </ligand>
</feature>
<keyword evidence="10 12" id="KW-0539">Nucleus</keyword>
<dbReference type="FunFam" id="1.10.1410.10:FF:000001">
    <property type="entry name" value="Putative poly(A) polymerase gamma"/>
    <property type="match status" value="1"/>
</dbReference>
<evidence type="ECO:0000256" key="4">
    <source>
        <dbReference type="ARBA" id="ARBA00022664"/>
    </source>
</evidence>
<evidence type="ECO:0000313" key="18">
    <source>
        <dbReference type="EnsemblMetazoa" id="SMAR006906-PA"/>
    </source>
</evidence>
<feature type="domain" description="Poly(A) polymerase nucleotidyltransferase" evidence="17">
    <location>
        <begin position="11"/>
        <end position="202"/>
    </location>
</feature>
<dbReference type="GO" id="GO:0031123">
    <property type="term" value="P:RNA 3'-end processing"/>
    <property type="evidence" value="ECO:0007669"/>
    <property type="project" value="InterPro"/>
</dbReference>
<dbReference type="InterPro" id="IPR048840">
    <property type="entry name" value="PolA_pol_NTPase"/>
</dbReference>
<dbReference type="GO" id="GO:0005634">
    <property type="term" value="C:nucleus"/>
    <property type="evidence" value="ECO:0007669"/>
    <property type="project" value="UniProtKB-SubCell"/>
</dbReference>
<evidence type="ECO:0000256" key="10">
    <source>
        <dbReference type="ARBA" id="ARBA00023242"/>
    </source>
</evidence>
<evidence type="ECO:0000256" key="3">
    <source>
        <dbReference type="ARBA" id="ARBA00010912"/>
    </source>
</evidence>
<feature type="binding site" evidence="14">
    <location>
        <position position="103"/>
    </location>
    <ligand>
        <name>Mg(2+)</name>
        <dbReference type="ChEBI" id="CHEBI:18420"/>
        <label>2</label>
        <note>catalytic</note>
    </ligand>
</feature>
<dbReference type="Pfam" id="PF20750">
    <property type="entry name" value="PAP_NTPase"/>
    <property type="match status" value="1"/>
</dbReference>
<comment type="subcellular location">
    <subcellularLocation>
        <location evidence="2 12">Nucleus</location>
    </subcellularLocation>
</comment>
<dbReference type="PANTHER" id="PTHR10682:SF10">
    <property type="entry name" value="POLYNUCLEOTIDE ADENYLYLTRANSFERASE"/>
    <property type="match status" value="1"/>
</dbReference>
<sequence>METKPQALNLSSAICYSLPKSIDIANTKNLEKLLKQHGIIETEKELTHRIEIVKKLDKLLKKWVEHVANEKNRSLNKDVIVGGKICTFGSFRLGVHTKGADIDALCIAPVHIERNDFYKSFFELLAQQREISQLRSIENICVPLIKMNFDGIQVDLLFSRLNLDHIPENIDLRDNALLKNLDLKCVLSLNGVRVTDEIFNLVPNIKNFQLALRAIKLWAKRRGVYSNVLGYLGGVSWAMLVARTCQLYPNAAAAVIVHKFFWVFSNWNWPNPVLLKTLDDQNELEFRVWDPRVNNTDRSHLMPIITPSYPQQNSSFNVCHSSRKIITDELIRGSAITNDIMLGKADWCKLLDVTNFFANYKHFVVLIASSESSENLLEWCGLIESKIRHLVLVLENNSLITEAHVFTKTYPGLELNTDKPECLWFIGLLFDNVETLNIDLAKDVRYFTATTMKKVRKINESDELNIKYVKKKDLCHYLPRSTFKTLRQETSSVRGTKRKRLNNNPQSLHNIEGFCAPIPVTRCFKKKSKSLCLHK</sequence>
<keyword evidence="6 14" id="KW-0479">Metal-binding</keyword>
<evidence type="ECO:0000256" key="11">
    <source>
        <dbReference type="ARBA" id="ARBA00048830"/>
    </source>
</evidence>
<evidence type="ECO:0000256" key="6">
    <source>
        <dbReference type="ARBA" id="ARBA00022723"/>
    </source>
</evidence>
<feature type="binding site" evidence="13">
    <location>
        <position position="225"/>
    </location>
    <ligand>
        <name>ATP</name>
        <dbReference type="ChEBI" id="CHEBI:30616"/>
    </ligand>
</feature>
<comment type="cofactor">
    <cofactor evidence="1">
        <name>Mn(2+)</name>
        <dbReference type="ChEBI" id="CHEBI:29035"/>
    </cofactor>
</comment>
<dbReference type="EC" id="2.7.7.19" evidence="12"/>
<comment type="function">
    <text evidence="12">Polymerase that creates the 3'-poly(A) tail of mRNA's.</text>
</comment>
<evidence type="ECO:0000256" key="1">
    <source>
        <dbReference type="ARBA" id="ARBA00001936"/>
    </source>
</evidence>
<evidence type="ECO:0000256" key="12">
    <source>
        <dbReference type="PIRNR" id="PIRNR018425"/>
    </source>
</evidence>
<evidence type="ECO:0000256" key="13">
    <source>
        <dbReference type="PIRSR" id="PIRSR018425-1"/>
    </source>
</evidence>
<feature type="domain" description="Poly(A) polymerase RNA-binding" evidence="15">
    <location>
        <begin position="355"/>
        <end position="412"/>
    </location>
</feature>
<dbReference type="InterPro" id="IPR043519">
    <property type="entry name" value="NT_sf"/>
</dbReference>
<feature type="binding site" evidence="13">
    <location>
        <position position="97"/>
    </location>
    <ligand>
        <name>ATP</name>
        <dbReference type="ChEBI" id="CHEBI:30616"/>
    </ligand>
</feature>
<dbReference type="GO" id="GO:1990817">
    <property type="term" value="F:poly(A) RNA polymerase activity"/>
    <property type="evidence" value="ECO:0007669"/>
    <property type="project" value="UniProtKB-UniRule"/>
</dbReference>
<proteinExistence type="inferred from homology"/>
<dbReference type="InterPro" id="IPR007012">
    <property type="entry name" value="PolA_pol_cen_dom"/>
</dbReference>
<dbReference type="InterPro" id="IPR014492">
    <property type="entry name" value="PolyA_polymerase"/>
</dbReference>
<dbReference type="InterPro" id="IPR007010">
    <property type="entry name" value="PolA_pol_RNA-bd_dom"/>
</dbReference>
<dbReference type="PANTHER" id="PTHR10682">
    <property type="entry name" value="POLY A POLYMERASE"/>
    <property type="match status" value="1"/>
</dbReference>
<evidence type="ECO:0000256" key="8">
    <source>
        <dbReference type="ARBA" id="ARBA00022840"/>
    </source>
</evidence>
<feature type="binding site" evidence="14">
    <location>
        <position position="103"/>
    </location>
    <ligand>
        <name>Mg(2+)</name>
        <dbReference type="ChEBI" id="CHEBI:18420"/>
        <label>1</label>
        <note>catalytic</note>
    </ligand>
</feature>
<evidence type="ECO:0000259" key="15">
    <source>
        <dbReference type="Pfam" id="PF04926"/>
    </source>
</evidence>
<dbReference type="eggNOG" id="KOG2245">
    <property type="taxonomic scope" value="Eukaryota"/>
</dbReference>
<evidence type="ECO:0000256" key="2">
    <source>
        <dbReference type="ARBA" id="ARBA00004123"/>
    </source>
</evidence>
<feature type="binding site" evidence="13">
    <location>
        <begin position="234"/>
        <end position="235"/>
    </location>
    <ligand>
        <name>ATP</name>
        <dbReference type="ChEBI" id="CHEBI:30616"/>
    </ligand>
</feature>
<feature type="binding site" evidence="14">
    <location>
        <position position="155"/>
    </location>
    <ligand>
        <name>Mg(2+)</name>
        <dbReference type="ChEBI" id="CHEBI:18420"/>
        <label>2</label>
        <note>catalytic</note>
    </ligand>
</feature>
<evidence type="ECO:0000313" key="19">
    <source>
        <dbReference type="Proteomes" id="UP000014500"/>
    </source>
</evidence>
<dbReference type="InterPro" id="IPR011068">
    <property type="entry name" value="NuclTrfase_I-like_C"/>
</dbReference>
<evidence type="ECO:0000256" key="5">
    <source>
        <dbReference type="ARBA" id="ARBA00022679"/>
    </source>
</evidence>
<feature type="binding site" evidence="14">
    <location>
        <position position="101"/>
    </location>
    <ligand>
        <name>Mg(2+)</name>
        <dbReference type="ChEBI" id="CHEBI:18420"/>
        <label>2</label>
        <note>catalytic</note>
    </ligand>
</feature>
<keyword evidence="8 12" id="KW-0067">ATP-binding</keyword>
<evidence type="ECO:0000256" key="14">
    <source>
        <dbReference type="PIRSR" id="PIRSR018425-2"/>
    </source>
</evidence>
<evidence type="ECO:0000256" key="9">
    <source>
        <dbReference type="ARBA" id="ARBA00022842"/>
    </source>
</evidence>
<dbReference type="PIRSF" id="PIRSF018425">
    <property type="entry name" value="PolyA_polymerase"/>
    <property type="match status" value="1"/>
</dbReference>
<evidence type="ECO:0000259" key="16">
    <source>
        <dbReference type="Pfam" id="PF04928"/>
    </source>
</evidence>
<keyword evidence="7 12" id="KW-0547">Nucleotide-binding</keyword>
<feature type="domain" description="Poly(A) polymerase central" evidence="16">
    <location>
        <begin position="207"/>
        <end position="351"/>
    </location>
</feature>
<keyword evidence="19" id="KW-1185">Reference proteome</keyword>
<dbReference type="Proteomes" id="UP000014500">
    <property type="component" value="Unassembled WGS sequence"/>
</dbReference>
<evidence type="ECO:0000256" key="7">
    <source>
        <dbReference type="ARBA" id="ARBA00022741"/>
    </source>
</evidence>
<dbReference type="CDD" id="cd05402">
    <property type="entry name" value="NT_PAP_TUTase"/>
    <property type="match status" value="1"/>
</dbReference>
<accession>T1J065</accession>
<dbReference type="Gene3D" id="3.30.460.10">
    <property type="entry name" value="Beta Polymerase, domain 2"/>
    <property type="match status" value="1"/>
</dbReference>
<dbReference type="STRING" id="126957.T1J065"/>
<dbReference type="FunFam" id="3.30.460.10:FF:000002">
    <property type="entry name" value="Poly(A) polymerase alpha, putative"/>
    <property type="match status" value="1"/>
</dbReference>
<feature type="binding site" evidence="13">
    <location>
        <position position="216"/>
    </location>
    <ligand>
        <name>ATP</name>
        <dbReference type="ChEBI" id="CHEBI:30616"/>
    </ligand>
</feature>
<dbReference type="Pfam" id="PF04928">
    <property type="entry name" value="PAP_central"/>
    <property type="match status" value="1"/>
</dbReference>
<protein>
    <recommendedName>
        <fullName evidence="12">Poly(A) polymerase</fullName>
        <ecNumber evidence="12">2.7.7.19</ecNumber>
    </recommendedName>
</protein>
<feature type="binding site" evidence="13">
    <location>
        <begin position="101"/>
        <end position="103"/>
    </location>
    <ligand>
        <name>ATP</name>
        <dbReference type="ChEBI" id="CHEBI:30616"/>
    </ligand>
</feature>
<keyword evidence="5 12" id="KW-0808">Transferase</keyword>
<keyword evidence="9 14" id="KW-0460">Magnesium</keyword>
<dbReference type="GO" id="GO:0003723">
    <property type="term" value="F:RNA binding"/>
    <property type="evidence" value="ECO:0007669"/>
    <property type="project" value="UniProtKB-UniRule"/>
</dbReference>
<reference evidence="19" key="1">
    <citation type="submission" date="2011-05" db="EMBL/GenBank/DDBJ databases">
        <authorList>
            <person name="Richards S.R."/>
            <person name="Qu J."/>
            <person name="Jiang H."/>
            <person name="Jhangiani S.N."/>
            <person name="Agravi P."/>
            <person name="Goodspeed R."/>
            <person name="Gross S."/>
            <person name="Mandapat C."/>
            <person name="Jackson L."/>
            <person name="Mathew T."/>
            <person name="Pu L."/>
            <person name="Thornton R."/>
            <person name="Saada N."/>
            <person name="Wilczek-Boney K.B."/>
            <person name="Lee S."/>
            <person name="Kovar C."/>
            <person name="Wu Y."/>
            <person name="Scherer S.E."/>
            <person name="Worley K.C."/>
            <person name="Muzny D.M."/>
            <person name="Gibbs R."/>
        </authorList>
    </citation>
    <scope>NUCLEOTIDE SEQUENCE</scope>
    <source>
        <strain evidence="19">Brora</strain>
    </source>
</reference>
<feature type="binding site" evidence="13">
    <location>
        <begin position="88"/>
        <end position="90"/>
    </location>
    <ligand>
        <name>ATP</name>
        <dbReference type="ChEBI" id="CHEBI:30616"/>
    </ligand>
</feature>
<dbReference type="EnsemblMetazoa" id="SMAR006906-RA">
    <property type="protein sequence ID" value="SMAR006906-PA"/>
    <property type="gene ID" value="SMAR006906"/>
</dbReference>
<organism evidence="18 19">
    <name type="scientific">Strigamia maritima</name>
    <name type="common">European centipede</name>
    <name type="synonym">Geophilus maritimus</name>
    <dbReference type="NCBI Taxonomy" id="126957"/>
    <lineage>
        <taxon>Eukaryota</taxon>
        <taxon>Metazoa</taxon>
        <taxon>Ecdysozoa</taxon>
        <taxon>Arthropoda</taxon>
        <taxon>Myriapoda</taxon>
        <taxon>Chilopoda</taxon>
        <taxon>Pleurostigmophora</taxon>
        <taxon>Geophilomorpha</taxon>
        <taxon>Linotaeniidae</taxon>
        <taxon>Strigamia</taxon>
    </lineage>
</organism>
<dbReference type="EMBL" id="JH431734">
    <property type="status" value="NOT_ANNOTATED_CDS"/>
    <property type="molecule type" value="Genomic_DNA"/>
</dbReference>
<dbReference type="SUPFAM" id="SSF81631">
    <property type="entry name" value="PAP/OAS1 substrate-binding domain"/>
    <property type="match status" value="1"/>
</dbReference>
<feature type="domain" description="Poly(A) polymerase RNA-binding" evidence="15">
    <location>
        <begin position="423"/>
        <end position="478"/>
    </location>
</feature>
<dbReference type="Pfam" id="PF04926">
    <property type="entry name" value="PAP_RNA-bind"/>
    <property type="match status" value="2"/>
</dbReference>